<dbReference type="RefSeq" id="WP_012831260.1">
    <property type="nucleotide sequence ID" value="NC_013440.1"/>
</dbReference>
<evidence type="ECO:0000259" key="11">
    <source>
        <dbReference type="PROSITE" id="PS51722"/>
    </source>
</evidence>
<comment type="function">
    <text evidence="7 8 9">One of the essential components for the initiation of protein synthesis. Protects formylmethionyl-tRNA from spontaneous hydrolysis and promotes its binding to the 30S ribosomal subunits. Also involved in the hydrolysis of GTP during the formation of the 70S ribosomal complex.</text>
</comment>
<feature type="region of interest" description="Disordered" evidence="10">
    <location>
        <begin position="46"/>
        <end position="181"/>
    </location>
</feature>
<feature type="region of interest" description="Disordered" evidence="10">
    <location>
        <begin position="197"/>
        <end position="237"/>
    </location>
</feature>
<name>D0LMI1_HALO1</name>
<dbReference type="STRING" id="502025.Hoch_6193"/>
<feature type="binding site" evidence="8">
    <location>
        <begin position="486"/>
        <end position="489"/>
    </location>
    <ligand>
        <name>GTP</name>
        <dbReference type="ChEBI" id="CHEBI:37565"/>
    </ligand>
</feature>
<evidence type="ECO:0000256" key="7">
    <source>
        <dbReference type="ARBA" id="ARBA00025162"/>
    </source>
</evidence>
<dbReference type="GO" id="GO:0005829">
    <property type="term" value="C:cytosol"/>
    <property type="evidence" value="ECO:0007669"/>
    <property type="project" value="TreeGrafter"/>
</dbReference>
<dbReference type="OrthoDB" id="9811804at2"/>
<dbReference type="InterPro" id="IPR015760">
    <property type="entry name" value="TIF_IF2"/>
</dbReference>
<dbReference type="Pfam" id="PF11987">
    <property type="entry name" value="IF-2"/>
    <property type="match status" value="1"/>
</dbReference>
<dbReference type="InterPro" id="IPR009000">
    <property type="entry name" value="Transl_B-barrel_sf"/>
</dbReference>
<dbReference type="InterPro" id="IPR044145">
    <property type="entry name" value="IF2_II"/>
</dbReference>
<feature type="compositionally biased region" description="Basic and acidic residues" evidence="10">
    <location>
        <begin position="250"/>
        <end position="266"/>
    </location>
</feature>
<dbReference type="AlphaFoldDB" id="D0LMI1"/>
<feature type="compositionally biased region" description="Low complexity" evidence="10">
    <location>
        <begin position="118"/>
        <end position="164"/>
    </location>
</feature>
<dbReference type="HAMAP" id="MF_00100_B">
    <property type="entry name" value="IF_2_B"/>
    <property type="match status" value="1"/>
</dbReference>
<evidence type="ECO:0000256" key="5">
    <source>
        <dbReference type="ARBA" id="ARBA00022917"/>
    </source>
</evidence>
<dbReference type="Pfam" id="PF04760">
    <property type="entry name" value="IF2_N"/>
    <property type="match status" value="2"/>
</dbReference>
<evidence type="ECO:0000256" key="3">
    <source>
        <dbReference type="ARBA" id="ARBA00022540"/>
    </source>
</evidence>
<dbReference type="InterPro" id="IPR005225">
    <property type="entry name" value="Small_GTP-bd"/>
</dbReference>
<dbReference type="InterPro" id="IPR027417">
    <property type="entry name" value="P-loop_NTPase"/>
</dbReference>
<feature type="compositionally biased region" description="Basic residues" evidence="10">
    <location>
        <begin position="267"/>
        <end position="280"/>
    </location>
</feature>
<keyword evidence="6 8" id="KW-0342">GTP-binding</keyword>
<reference evidence="12 13" key="1">
    <citation type="journal article" date="2010" name="Stand. Genomic Sci.">
        <title>Complete genome sequence of Haliangium ochraceum type strain (SMP-2).</title>
        <authorList>
            <consortium name="US DOE Joint Genome Institute (JGI-PGF)"/>
            <person name="Ivanova N."/>
            <person name="Daum C."/>
            <person name="Lang E."/>
            <person name="Abt B."/>
            <person name="Kopitz M."/>
            <person name="Saunders E."/>
            <person name="Lapidus A."/>
            <person name="Lucas S."/>
            <person name="Glavina Del Rio T."/>
            <person name="Nolan M."/>
            <person name="Tice H."/>
            <person name="Copeland A."/>
            <person name="Cheng J.F."/>
            <person name="Chen F."/>
            <person name="Bruce D."/>
            <person name="Goodwin L."/>
            <person name="Pitluck S."/>
            <person name="Mavromatis K."/>
            <person name="Pati A."/>
            <person name="Mikhailova N."/>
            <person name="Chen A."/>
            <person name="Palaniappan K."/>
            <person name="Land M."/>
            <person name="Hauser L."/>
            <person name="Chang Y.J."/>
            <person name="Jeffries C.D."/>
            <person name="Detter J.C."/>
            <person name="Brettin T."/>
            <person name="Rohde M."/>
            <person name="Goker M."/>
            <person name="Bristow J."/>
            <person name="Markowitz V."/>
            <person name="Eisen J.A."/>
            <person name="Hugenholtz P."/>
            <person name="Kyrpides N.C."/>
            <person name="Klenk H.P."/>
        </authorList>
    </citation>
    <scope>NUCLEOTIDE SEQUENCE [LARGE SCALE GENOMIC DNA]</scope>
    <source>
        <strain evidence="13">DSM 14365 / CIP 107738 / JCM 11303 / AJ 13395 / SMP-2</strain>
    </source>
</reference>
<dbReference type="PANTHER" id="PTHR43381">
    <property type="entry name" value="TRANSLATION INITIATION FACTOR IF-2-RELATED"/>
    <property type="match status" value="1"/>
</dbReference>
<dbReference type="HOGENOM" id="CLU_006301_5_1_7"/>
<evidence type="ECO:0000256" key="6">
    <source>
        <dbReference type="ARBA" id="ARBA00023134"/>
    </source>
</evidence>
<dbReference type="FunFam" id="3.40.50.300:FF:000019">
    <property type="entry name" value="Translation initiation factor IF-2"/>
    <property type="match status" value="1"/>
</dbReference>
<dbReference type="InterPro" id="IPR053905">
    <property type="entry name" value="EF-G-like_DII"/>
</dbReference>
<comment type="subcellular location">
    <subcellularLocation>
        <location evidence="8">Cytoplasm</location>
    </subcellularLocation>
</comment>
<keyword evidence="8" id="KW-0963">Cytoplasm</keyword>
<dbReference type="GO" id="GO:0003743">
    <property type="term" value="F:translation initiation factor activity"/>
    <property type="evidence" value="ECO:0007669"/>
    <property type="project" value="UniProtKB-UniRule"/>
</dbReference>
<feature type="binding site" evidence="8">
    <location>
        <begin position="432"/>
        <end position="436"/>
    </location>
    <ligand>
        <name>GTP</name>
        <dbReference type="ChEBI" id="CHEBI:37565"/>
    </ligand>
</feature>
<keyword evidence="13" id="KW-1185">Reference proteome</keyword>
<evidence type="ECO:0000256" key="1">
    <source>
        <dbReference type="ARBA" id="ARBA00007733"/>
    </source>
</evidence>
<dbReference type="Gene3D" id="3.40.50.300">
    <property type="entry name" value="P-loop containing nucleotide triphosphate hydrolases"/>
    <property type="match status" value="1"/>
</dbReference>
<evidence type="ECO:0000313" key="12">
    <source>
        <dbReference type="EMBL" id="ACY18668.1"/>
    </source>
</evidence>
<keyword evidence="3 8" id="KW-0396">Initiation factor</keyword>
<dbReference type="eggNOG" id="COG0532">
    <property type="taxonomic scope" value="Bacteria"/>
</dbReference>
<dbReference type="CDD" id="cd03692">
    <property type="entry name" value="mtIF2_IVc"/>
    <property type="match status" value="1"/>
</dbReference>
<dbReference type="EMBL" id="CP001804">
    <property type="protein sequence ID" value="ACY18668.1"/>
    <property type="molecule type" value="Genomic_DNA"/>
</dbReference>
<dbReference type="InterPro" id="IPR006847">
    <property type="entry name" value="IF2_N"/>
</dbReference>
<dbReference type="SUPFAM" id="SSF52540">
    <property type="entry name" value="P-loop containing nucleoside triphosphate hydrolases"/>
    <property type="match status" value="1"/>
</dbReference>
<dbReference type="Pfam" id="PF00009">
    <property type="entry name" value="GTP_EFTU"/>
    <property type="match status" value="1"/>
</dbReference>
<dbReference type="Gene3D" id="1.10.10.2480">
    <property type="match status" value="1"/>
</dbReference>
<feature type="region of interest" description="Disordered" evidence="10">
    <location>
        <begin position="250"/>
        <end position="295"/>
    </location>
</feature>
<feature type="compositionally biased region" description="Basic and acidic residues" evidence="10">
    <location>
        <begin position="202"/>
        <end position="222"/>
    </location>
</feature>
<dbReference type="SUPFAM" id="SSF52156">
    <property type="entry name" value="Initiation factor IF2/eIF5b, domain 3"/>
    <property type="match status" value="1"/>
</dbReference>
<dbReference type="InterPro" id="IPR023115">
    <property type="entry name" value="TIF_IF2_dom3"/>
</dbReference>
<organism evidence="12 13">
    <name type="scientific">Haliangium ochraceum (strain DSM 14365 / JCM 11303 / SMP-2)</name>
    <dbReference type="NCBI Taxonomy" id="502025"/>
    <lineage>
        <taxon>Bacteria</taxon>
        <taxon>Pseudomonadati</taxon>
        <taxon>Myxococcota</taxon>
        <taxon>Polyangia</taxon>
        <taxon>Haliangiales</taxon>
        <taxon>Kofleriaceae</taxon>
        <taxon>Haliangium</taxon>
    </lineage>
</organism>
<accession>D0LMI1</accession>
<dbReference type="CDD" id="cd03702">
    <property type="entry name" value="IF2_mtIF2_II"/>
    <property type="match status" value="1"/>
</dbReference>
<evidence type="ECO:0000256" key="4">
    <source>
        <dbReference type="ARBA" id="ARBA00022741"/>
    </source>
</evidence>
<sequence length="876" mass="93856">MRIYELARDMQISSKELLNRLERLGIRRSNHMCSLEPAQVEQLRRSVSTAAAAPAKAPVPRADQTPAAAPDATAAPQARASAEGSAPTKAPAAAQPQATESSRPRTVRRRKAKPSPAPAEAASAKAAVSAKAAAPAKADASAKSVTSGAEPRATADAAASPAQESAREPESKPAKPAVNAHAPTVATARERFERQLAAARQRTTERKRDEDESETSKPDEKVVAVNAGTGNRPAVGDVIPLPRRKILAVRERVRPRTARPRIDPKANKRRRRHAPKRRHGSGPLQKTQITQPAEHKRVIKVHDTVTVTELAHGMGVKATAVLARLWSKGVVGANINASLDIEAAQAVASELGYDIKNVAFHEDSLLRECEDADKRPRAPVVTVMGHVDHGKTSLLDAIRATQVASEESGGITQHIAAYRVHTPAAGELVFLDTPGHAAFTAMRARGAEVTDVVVLVVAADDGVMPQTLEALEQARAAEVPVVVAINKIDTEDARPEKVRQALAEHGLIPDNWGGDTLYVEVSAREARGIEELLESISLQADLLTLEAADSGPCVGTVIESTLDRARGPLCTIIVQQGTLRVGDTVVVGECSGKARALFDDRGQPIEFAGPATPVEVLGVDGVPEAGDTLNAVDDKTAKRVAAHRRDRRRKKRMAASNKVTMASVLAKLATDDTFTLPVVLKADVHGTAEALAEAVRRQSTDKVRTDVIFSGVGAVSESDVHRAKAAGAVVIGFGVRLAGKAAQVARRQGVDVRRYEVIYDVLDEVHELMTELLPPVQREQVLGTASVRERFRLPRIGHVAGCFVVDGSLRRGCKARIKREGETVHDGPVIDLKRFRNDVAQVAQGYECGLRVDGWDDIEVGDHIEVYEMVEEAQTL</sequence>
<dbReference type="Pfam" id="PF22042">
    <property type="entry name" value="EF-G_D2"/>
    <property type="match status" value="1"/>
</dbReference>
<comment type="caution">
    <text evidence="8">Lacks conserved residue(s) required for the propagation of feature annotation.</text>
</comment>
<gene>
    <name evidence="8" type="primary">infB</name>
    <name evidence="12" type="ordered locus">Hoch_6193</name>
</gene>
<evidence type="ECO:0000313" key="13">
    <source>
        <dbReference type="Proteomes" id="UP000001880"/>
    </source>
</evidence>
<dbReference type="InterPro" id="IPR000795">
    <property type="entry name" value="T_Tr_GTP-bd_dom"/>
</dbReference>
<keyword evidence="4 8" id="KW-0547">Nucleotide-binding</keyword>
<dbReference type="FunFam" id="3.40.50.10050:FF:000001">
    <property type="entry name" value="Translation initiation factor IF-2"/>
    <property type="match status" value="1"/>
</dbReference>
<dbReference type="FunFam" id="2.40.30.10:FF:000008">
    <property type="entry name" value="Translation initiation factor IF-2"/>
    <property type="match status" value="1"/>
</dbReference>
<keyword evidence="5 8" id="KW-0648">Protein biosynthesis</keyword>
<protein>
    <recommendedName>
        <fullName evidence="2 8">Translation initiation factor IF-2</fullName>
    </recommendedName>
</protein>
<dbReference type="InterPro" id="IPR036925">
    <property type="entry name" value="TIF_IF2_dom3_sf"/>
</dbReference>
<feature type="compositionally biased region" description="Low complexity" evidence="10">
    <location>
        <begin position="50"/>
        <end position="99"/>
    </location>
</feature>
<dbReference type="KEGG" id="hoh:Hoch_6193"/>
<proteinExistence type="inferred from homology"/>
<evidence type="ECO:0000256" key="2">
    <source>
        <dbReference type="ARBA" id="ARBA00020675"/>
    </source>
</evidence>
<feature type="domain" description="Tr-type G" evidence="11">
    <location>
        <begin position="376"/>
        <end position="546"/>
    </location>
</feature>
<dbReference type="Gene3D" id="2.40.30.10">
    <property type="entry name" value="Translation factors"/>
    <property type="match status" value="2"/>
</dbReference>
<evidence type="ECO:0000256" key="9">
    <source>
        <dbReference type="RuleBase" id="RU000644"/>
    </source>
</evidence>
<feature type="binding site" evidence="8">
    <location>
        <begin position="385"/>
        <end position="392"/>
    </location>
    <ligand>
        <name>GTP</name>
        <dbReference type="ChEBI" id="CHEBI:37565"/>
    </ligand>
</feature>
<comment type="similarity">
    <text evidence="1 8 9">Belongs to the TRAFAC class translation factor GTPase superfamily. Classic translation factor GTPase family. IF-2 subfamily.</text>
</comment>
<dbReference type="PROSITE" id="PS51722">
    <property type="entry name" value="G_TR_2"/>
    <property type="match status" value="1"/>
</dbReference>
<dbReference type="InterPro" id="IPR000178">
    <property type="entry name" value="TF_IF2_bacterial-like"/>
</dbReference>
<dbReference type="FunFam" id="2.40.30.10:FF:000054">
    <property type="entry name" value="Translation initiation factor IF-2"/>
    <property type="match status" value="1"/>
</dbReference>
<evidence type="ECO:0000256" key="8">
    <source>
        <dbReference type="HAMAP-Rule" id="MF_00100"/>
    </source>
</evidence>
<dbReference type="NCBIfam" id="TIGR00231">
    <property type="entry name" value="small_GTP"/>
    <property type="match status" value="1"/>
</dbReference>
<dbReference type="SUPFAM" id="SSF50447">
    <property type="entry name" value="Translation proteins"/>
    <property type="match status" value="2"/>
</dbReference>
<dbReference type="GO" id="GO:0003924">
    <property type="term" value="F:GTPase activity"/>
    <property type="evidence" value="ECO:0007669"/>
    <property type="project" value="UniProtKB-UniRule"/>
</dbReference>
<evidence type="ECO:0000256" key="10">
    <source>
        <dbReference type="SAM" id="MobiDB-lite"/>
    </source>
</evidence>
<dbReference type="CDD" id="cd01887">
    <property type="entry name" value="IF2_eIF5B"/>
    <property type="match status" value="1"/>
</dbReference>
<dbReference type="NCBIfam" id="TIGR00487">
    <property type="entry name" value="IF-2"/>
    <property type="match status" value="1"/>
</dbReference>
<dbReference type="Gene3D" id="3.40.50.10050">
    <property type="entry name" value="Translation initiation factor IF- 2, domain 3"/>
    <property type="match status" value="1"/>
</dbReference>
<dbReference type="PANTHER" id="PTHR43381:SF5">
    <property type="entry name" value="TR-TYPE G DOMAIN-CONTAINING PROTEIN"/>
    <property type="match status" value="1"/>
</dbReference>
<dbReference type="Proteomes" id="UP000001880">
    <property type="component" value="Chromosome"/>
</dbReference>
<dbReference type="GO" id="GO:0005525">
    <property type="term" value="F:GTP binding"/>
    <property type="evidence" value="ECO:0007669"/>
    <property type="project" value="UniProtKB-KW"/>
</dbReference>